<dbReference type="RefSeq" id="WP_151865639.1">
    <property type="nucleotide sequence ID" value="NZ_WBZB01000017.1"/>
</dbReference>
<feature type="transmembrane region" description="Helical" evidence="8">
    <location>
        <begin position="33"/>
        <end position="53"/>
    </location>
</feature>
<dbReference type="GO" id="GO:0008233">
    <property type="term" value="F:peptidase activity"/>
    <property type="evidence" value="ECO:0007669"/>
    <property type="project" value="UniProtKB-KW"/>
</dbReference>
<name>A0A833HPE1_9FIRM</name>
<keyword evidence="10" id="KW-1185">Reference proteome</keyword>
<keyword evidence="1" id="KW-1003">Cell membrane</keyword>
<feature type="transmembrane region" description="Helical" evidence="8">
    <location>
        <begin position="100"/>
        <end position="124"/>
    </location>
</feature>
<dbReference type="GO" id="GO:0016020">
    <property type="term" value="C:membrane"/>
    <property type="evidence" value="ECO:0007669"/>
    <property type="project" value="InterPro"/>
</dbReference>
<evidence type="ECO:0000256" key="7">
    <source>
        <dbReference type="ARBA" id="ARBA00023136"/>
    </source>
</evidence>
<evidence type="ECO:0000256" key="1">
    <source>
        <dbReference type="ARBA" id="ARBA00022475"/>
    </source>
</evidence>
<dbReference type="OrthoDB" id="9815055at2"/>
<gene>
    <name evidence="9" type="ORF">F8153_06875</name>
</gene>
<dbReference type="InterPro" id="IPR006741">
    <property type="entry name" value="AgrB"/>
</dbReference>
<comment type="caution">
    <text evidence="9">The sequence shown here is derived from an EMBL/GenBank/DDBJ whole genome shotgun (WGS) entry which is preliminary data.</text>
</comment>
<feature type="transmembrane region" description="Helical" evidence="8">
    <location>
        <begin position="145"/>
        <end position="162"/>
    </location>
</feature>
<accession>A0A833HPE1</accession>
<dbReference type="SMART" id="SM00793">
    <property type="entry name" value="AgrB"/>
    <property type="match status" value="1"/>
</dbReference>
<protein>
    <submittedName>
        <fullName evidence="9">Accessory gene regulator B family protein</fullName>
    </submittedName>
</protein>
<feature type="transmembrane region" description="Helical" evidence="8">
    <location>
        <begin position="74"/>
        <end position="94"/>
    </location>
</feature>
<dbReference type="Pfam" id="PF04647">
    <property type="entry name" value="AgrB"/>
    <property type="match status" value="1"/>
</dbReference>
<evidence type="ECO:0000256" key="4">
    <source>
        <dbReference type="ARBA" id="ARBA00022692"/>
    </source>
</evidence>
<dbReference type="GO" id="GO:0006508">
    <property type="term" value="P:proteolysis"/>
    <property type="evidence" value="ECO:0007669"/>
    <property type="project" value="UniProtKB-KW"/>
</dbReference>
<evidence type="ECO:0000256" key="8">
    <source>
        <dbReference type="SAM" id="Phobius"/>
    </source>
</evidence>
<keyword evidence="3" id="KW-0645">Protease</keyword>
<keyword evidence="5" id="KW-0378">Hydrolase</keyword>
<evidence type="ECO:0000256" key="2">
    <source>
        <dbReference type="ARBA" id="ARBA00022654"/>
    </source>
</evidence>
<keyword evidence="2" id="KW-0673">Quorum sensing</keyword>
<evidence type="ECO:0000313" key="10">
    <source>
        <dbReference type="Proteomes" id="UP000465601"/>
    </source>
</evidence>
<dbReference type="AlphaFoldDB" id="A0A833HPE1"/>
<dbReference type="GO" id="GO:0009372">
    <property type="term" value="P:quorum sensing"/>
    <property type="evidence" value="ECO:0007669"/>
    <property type="project" value="UniProtKB-KW"/>
</dbReference>
<feature type="transmembrane region" description="Helical" evidence="8">
    <location>
        <begin position="168"/>
        <end position="192"/>
    </location>
</feature>
<proteinExistence type="predicted"/>
<organism evidence="9 10">
    <name type="scientific">Alkaliphilus serpentinus</name>
    <dbReference type="NCBI Taxonomy" id="1482731"/>
    <lineage>
        <taxon>Bacteria</taxon>
        <taxon>Bacillati</taxon>
        <taxon>Bacillota</taxon>
        <taxon>Clostridia</taxon>
        <taxon>Peptostreptococcales</taxon>
        <taxon>Natronincolaceae</taxon>
        <taxon>Alkaliphilus</taxon>
    </lineage>
</organism>
<evidence type="ECO:0000256" key="5">
    <source>
        <dbReference type="ARBA" id="ARBA00022801"/>
    </source>
</evidence>
<dbReference type="EMBL" id="WBZB01000017">
    <property type="protein sequence ID" value="KAB3530566.1"/>
    <property type="molecule type" value="Genomic_DNA"/>
</dbReference>
<keyword evidence="7 8" id="KW-0472">Membrane</keyword>
<evidence type="ECO:0000256" key="6">
    <source>
        <dbReference type="ARBA" id="ARBA00022989"/>
    </source>
</evidence>
<dbReference type="Proteomes" id="UP000465601">
    <property type="component" value="Unassembled WGS sequence"/>
</dbReference>
<reference evidence="9 10" key="1">
    <citation type="submission" date="2019-10" db="EMBL/GenBank/DDBJ databases">
        <title>Alkaliphilus serpentinus sp. nov. and Alkaliphilus pronyensis sp. nov., two novel anaerobic alkaliphilic species isolated from the serpentinized-hosted hydrothermal field of the Prony Bay (New Caledonia).</title>
        <authorList>
            <person name="Postec A."/>
        </authorList>
    </citation>
    <scope>NUCLEOTIDE SEQUENCE [LARGE SCALE GENOMIC DNA]</scope>
    <source>
        <strain evidence="9 10">LacT</strain>
    </source>
</reference>
<keyword evidence="4 8" id="KW-0812">Transmembrane</keyword>
<evidence type="ECO:0000256" key="3">
    <source>
        <dbReference type="ARBA" id="ARBA00022670"/>
    </source>
</evidence>
<sequence length="195" mass="21942">MLYNFAYNLAVKLEKNSLIKYDDIDYCRYGIEMFVITVFKTTILLALAAAAGFTKELIVYMIAFSTLRIQAGGIHADSIILCLSVTALTAYTAIKLSSIIPIEISLLFVMVCLMISGIFIYLYSPKDTPNKPLDNEERVVYRRRSLITYIIGCGIILVFSFLRRDLLYYTNIASLGFLIEAVTLTPMVSGIIKTR</sequence>
<evidence type="ECO:0000313" key="9">
    <source>
        <dbReference type="EMBL" id="KAB3530566.1"/>
    </source>
</evidence>
<keyword evidence="6 8" id="KW-1133">Transmembrane helix</keyword>